<dbReference type="UniPathway" id="UPA00219"/>
<protein>
    <submittedName>
        <fullName evidence="9">Uncharacterized protein conserved in bacteria</fullName>
    </submittedName>
</protein>
<dbReference type="SUPFAM" id="SSF141523">
    <property type="entry name" value="L,D-transpeptidase catalytic domain-like"/>
    <property type="match status" value="1"/>
</dbReference>
<dbReference type="PANTHER" id="PTHR36699">
    <property type="entry name" value="LD-TRANSPEPTIDASE"/>
    <property type="match status" value="1"/>
</dbReference>
<feature type="domain" description="L,D-TPase catalytic" evidence="8">
    <location>
        <begin position="131"/>
        <end position="267"/>
    </location>
</feature>
<comment type="pathway">
    <text evidence="1 7">Cell wall biogenesis; peptidoglycan biosynthesis.</text>
</comment>
<dbReference type="GO" id="GO:0004180">
    <property type="term" value="F:carboxypeptidase activity"/>
    <property type="evidence" value="ECO:0007669"/>
    <property type="project" value="UniProtKB-ARBA"/>
</dbReference>
<dbReference type="InterPro" id="IPR005490">
    <property type="entry name" value="LD_TPept_cat_dom"/>
</dbReference>
<evidence type="ECO:0000256" key="2">
    <source>
        <dbReference type="ARBA" id="ARBA00005992"/>
    </source>
</evidence>
<dbReference type="GO" id="GO:0016740">
    <property type="term" value="F:transferase activity"/>
    <property type="evidence" value="ECO:0007669"/>
    <property type="project" value="UniProtKB-KW"/>
</dbReference>
<feature type="active site" description="Nucleophile" evidence="7">
    <location>
        <position position="241"/>
    </location>
</feature>
<name>E7C3Y9_9GAMM</name>
<dbReference type="AlphaFoldDB" id="E7C3Y9"/>
<dbReference type="CDD" id="cd16913">
    <property type="entry name" value="YkuD_like"/>
    <property type="match status" value="1"/>
</dbReference>
<comment type="similarity">
    <text evidence="2">Belongs to the YkuD family.</text>
</comment>
<evidence type="ECO:0000256" key="3">
    <source>
        <dbReference type="ARBA" id="ARBA00022679"/>
    </source>
</evidence>
<organism evidence="9">
    <name type="scientific">uncultured gamma proteobacterium HF0200_24F15</name>
    <dbReference type="NCBI Taxonomy" id="723570"/>
    <lineage>
        <taxon>Bacteria</taxon>
        <taxon>Pseudomonadati</taxon>
        <taxon>Pseudomonadota</taxon>
        <taxon>Gammaproteobacteria</taxon>
        <taxon>environmental samples</taxon>
    </lineage>
</organism>
<evidence type="ECO:0000313" key="9">
    <source>
        <dbReference type="EMBL" id="ADI22163.1"/>
    </source>
</evidence>
<evidence type="ECO:0000256" key="4">
    <source>
        <dbReference type="ARBA" id="ARBA00022960"/>
    </source>
</evidence>
<dbReference type="Pfam" id="PF03734">
    <property type="entry name" value="YkuD"/>
    <property type="match status" value="1"/>
</dbReference>
<keyword evidence="3" id="KW-0808">Transferase</keyword>
<evidence type="ECO:0000256" key="7">
    <source>
        <dbReference type="PROSITE-ProRule" id="PRU01373"/>
    </source>
</evidence>
<dbReference type="GO" id="GO:0071555">
    <property type="term" value="P:cell wall organization"/>
    <property type="evidence" value="ECO:0007669"/>
    <property type="project" value="UniProtKB-UniRule"/>
</dbReference>
<reference evidence="9" key="1">
    <citation type="submission" date="2010-01" db="EMBL/GenBank/DDBJ databases">
        <title>Genome fragments of uncultured bacteria from the North Pacific subtropical Gyre.</title>
        <authorList>
            <person name="Pham V.D."/>
            <person name="Delong E.F."/>
        </authorList>
    </citation>
    <scope>NUCLEOTIDE SEQUENCE</scope>
</reference>
<dbReference type="InterPro" id="IPR038063">
    <property type="entry name" value="Transpep_catalytic_dom"/>
</dbReference>
<evidence type="ECO:0000259" key="8">
    <source>
        <dbReference type="PROSITE" id="PS52029"/>
    </source>
</evidence>
<sequence length="372" mass="42455">MKTLRYFVLALLIVLPIKGYAVNPESYERHLLRAIDLLISLDHENATTQLESLTKNYPYSRSGYLLHADILAARGGLTSAIGERMRHLRRDAVSELRQQLRLRWHYWNTIRPSRDDLYPAPLLKLGNNGRRVLYMDIPSARLIVYENDRGKIKELGNFYASIGISGFEKRREGDQKTPIGVYRITGFIPGRKLHERYGPGALPIDYPNDLDQIYERTGSGIWLHGTEPGSVNRAPRASDGCLSLANRDFLSLLRLIGDSSITSVVIDSTPEWIGLAELHNRREALSKTIQLWLTTWLASSASPLTKDLQLVESQLFAYPGENRLYVAYLTLSNGQQMLHSMRQYWRYTIGNEWQIVAEFSNSLDPPRITNNL</sequence>
<keyword evidence="5 7" id="KW-0573">Peptidoglycan synthesis</keyword>
<evidence type="ECO:0000256" key="1">
    <source>
        <dbReference type="ARBA" id="ARBA00004752"/>
    </source>
</evidence>
<dbReference type="GO" id="GO:0008360">
    <property type="term" value="P:regulation of cell shape"/>
    <property type="evidence" value="ECO:0007669"/>
    <property type="project" value="UniProtKB-UniRule"/>
</dbReference>
<proteinExistence type="inferred from homology"/>
<dbReference type="Gene3D" id="2.40.440.10">
    <property type="entry name" value="L,D-transpeptidase catalytic domain-like"/>
    <property type="match status" value="1"/>
</dbReference>
<keyword evidence="4 7" id="KW-0133">Cell shape</keyword>
<evidence type="ECO:0000256" key="6">
    <source>
        <dbReference type="ARBA" id="ARBA00023316"/>
    </source>
</evidence>
<dbReference type="EMBL" id="GU567977">
    <property type="protein sequence ID" value="ADI22163.1"/>
    <property type="molecule type" value="Genomic_DNA"/>
</dbReference>
<dbReference type="PANTHER" id="PTHR36699:SF1">
    <property type="entry name" value="L,D-TRANSPEPTIDASE YAFK-RELATED"/>
    <property type="match status" value="1"/>
</dbReference>
<accession>E7C3Y9</accession>
<dbReference type="GO" id="GO:0009252">
    <property type="term" value="P:peptidoglycan biosynthetic process"/>
    <property type="evidence" value="ECO:0007669"/>
    <property type="project" value="UniProtKB-UniPathway"/>
</dbReference>
<evidence type="ECO:0000256" key="5">
    <source>
        <dbReference type="ARBA" id="ARBA00022984"/>
    </source>
</evidence>
<dbReference type="PROSITE" id="PS52029">
    <property type="entry name" value="LD_TPASE"/>
    <property type="match status" value="1"/>
</dbReference>
<feature type="active site" description="Proton donor/acceptor" evidence="7">
    <location>
        <position position="224"/>
    </location>
</feature>
<keyword evidence="6 7" id="KW-0961">Cell wall biogenesis/degradation</keyword>